<dbReference type="Pfam" id="PF14021">
    <property type="entry name" value="TNT"/>
    <property type="match status" value="1"/>
</dbReference>
<protein>
    <submittedName>
        <fullName evidence="3">Glycohydrolase toxin TNT-related protein</fullName>
    </submittedName>
</protein>
<feature type="compositionally biased region" description="Basic and acidic residues" evidence="1">
    <location>
        <begin position="26"/>
        <end position="57"/>
    </location>
</feature>
<feature type="domain" description="TNT" evidence="2">
    <location>
        <begin position="93"/>
        <end position="144"/>
    </location>
</feature>
<dbReference type="EMBL" id="CP074405">
    <property type="protein sequence ID" value="QVI62065.1"/>
    <property type="molecule type" value="Genomic_DNA"/>
</dbReference>
<proteinExistence type="predicted"/>
<reference evidence="3 4" key="1">
    <citation type="submission" date="2021-05" db="EMBL/GenBank/DDBJ databases">
        <title>Novel species in genus Cellulomonas.</title>
        <authorList>
            <person name="Zhang G."/>
        </authorList>
    </citation>
    <scope>NUCLEOTIDE SEQUENCE [LARGE SCALE GENOMIC DNA]</scope>
    <source>
        <strain evidence="4">zg-ZUI222</strain>
    </source>
</reference>
<dbReference type="InterPro" id="IPR025331">
    <property type="entry name" value="TNT"/>
</dbReference>
<keyword evidence="4" id="KW-1185">Reference proteome</keyword>
<dbReference type="Proteomes" id="UP000677804">
    <property type="component" value="Chromosome"/>
</dbReference>
<feature type="compositionally biased region" description="Basic residues" evidence="1">
    <location>
        <begin position="1"/>
        <end position="10"/>
    </location>
</feature>
<sequence>MGRRRHRPPTRRPPTAARTRATVRGDPARGRHLGEHRDPRPGAPEHVRARRAADQRRCCSRIRAPAAVGRTKQGLRSGRRTARGGDRRRPRSIETSLPPGHLARELHNYEFTGRLPHGLTIEVSEIEPAFGRPGGGVQVRFMKGTKPVPIADLLPGSGSRYEGVLK</sequence>
<organism evidence="3 4">
    <name type="scientific">Cellulomonas wangleii</name>
    <dbReference type="NCBI Taxonomy" id="2816956"/>
    <lineage>
        <taxon>Bacteria</taxon>
        <taxon>Bacillati</taxon>
        <taxon>Actinomycetota</taxon>
        <taxon>Actinomycetes</taxon>
        <taxon>Micrococcales</taxon>
        <taxon>Cellulomonadaceae</taxon>
        <taxon>Cellulomonas</taxon>
    </lineage>
</organism>
<evidence type="ECO:0000259" key="2">
    <source>
        <dbReference type="Pfam" id="PF14021"/>
    </source>
</evidence>
<evidence type="ECO:0000313" key="4">
    <source>
        <dbReference type="Proteomes" id="UP000677804"/>
    </source>
</evidence>
<evidence type="ECO:0000313" key="3">
    <source>
        <dbReference type="EMBL" id="QVI62065.1"/>
    </source>
</evidence>
<feature type="compositionally biased region" description="Basic residues" evidence="1">
    <location>
        <begin position="77"/>
        <end position="90"/>
    </location>
</feature>
<feature type="compositionally biased region" description="Low complexity" evidence="1">
    <location>
        <begin position="13"/>
        <end position="24"/>
    </location>
</feature>
<accession>A0ABX8D5F3</accession>
<name>A0ABX8D5F3_9CELL</name>
<evidence type="ECO:0000256" key="1">
    <source>
        <dbReference type="SAM" id="MobiDB-lite"/>
    </source>
</evidence>
<feature type="region of interest" description="Disordered" evidence="1">
    <location>
        <begin position="1"/>
        <end position="99"/>
    </location>
</feature>
<gene>
    <name evidence="3" type="ORF">KG103_16890</name>
</gene>